<evidence type="ECO:0008006" key="3">
    <source>
        <dbReference type="Google" id="ProtNLM"/>
    </source>
</evidence>
<keyword evidence="2" id="KW-1185">Reference proteome</keyword>
<protein>
    <recommendedName>
        <fullName evidence="3">Protein translocase subunit SecA</fullName>
    </recommendedName>
</protein>
<dbReference type="SUPFAM" id="SSF81891">
    <property type="entry name" value="Poly A polymerase C-terminal region-like"/>
    <property type="match status" value="1"/>
</dbReference>
<proteinExistence type="predicted"/>
<organism evidence="1 2">
    <name type="scientific">Legionella dresdenensis</name>
    <dbReference type="NCBI Taxonomy" id="450200"/>
    <lineage>
        <taxon>Bacteria</taxon>
        <taxon>Pseudomonadati</taxon>
        <taxon>Pseudomonadota</taxon>
        <taxon>Gammaproteobacteria</taxon>
        <taxon>Legionellales</taxon>
        <taxon>Legionellaceae</taxon>
        <taxon>Legionella</taxon>
    </lineage>
</organism>
<evidence type="ECO:0000313" key="1">
    <source>
        <dbReference type="EMBL" id="MFC3909781.1"/>
    </source>
</evidence>
<accession>A0ABV8CIA4</accession>
<reference evidence="2" key="1">
    <citation type="journal article" date="2019" name="Int. J. Syst. Evol. Microbiol.">
        <title>The Global Catalogue of Microorganisms (GCM) 10K type strain sequencing project: providing services to taxonomists for standard genome sequencing and annotation.</title>
        <authorList>
            <consortium name="The Broad Institute Genomics Platform"/>
            <consortium name="The Broad Institute Genome Sequencing Center for Infectious Disease"/>
            <person name="Wu L."/>
            <person name="Ma J."/>
        </authorList>
    </citation>
    <scope>NUCLEOTIDE SEQUENCE [LARGE SCALE GENOMIC DNA]</scope>
    <source>
        <strain evidence="2">CCUG 59858</strain>
    </source>
</reference>
<evidence type="ECO:0000313" key="2">
    <source>
        <dbReference type="Proteomes" id="UP001595758"/>
    </source>
</evidence>
<gene>
    <name evidence="1" type="ORF">ACFORL_11935</name>
</gene>
<dbReference type="RefSeq" id="WP_382344326.1">
    <property type="nucleotide sequence ID" value="NZ_JBHSAB010000029.1"/>
</dbReference>
<comment type="caution">
    <text evidence="1">The sequence shown here is derived from an EMBL/GenBank/DDBJ whole genome shotgun (WGS) entry which is preliminary data.</text>
</comment>
<name>A0ABV8CIA4_9GAMM</name>
<dbReference type="EMBL" id="JBHSAB010000029">
    <property type="protein sequence ID" value="MFC3909781.1"/>
    <property type="molecule type" value="Genomic_DNA"/>
</dbReference>
<dbReference type="Gene3D" id="1.10.3090.10">
    <property type="entry name" value="cca-adding enzyme, domain 2"/>
    <property type="match status" value="1"/>
</dbReference>
<sequence length="1388" mass="156034">MTQNQQKREGNEQAGSETANRTTVAINLLQKPEIFNALKANSRLLKKFLVNNENSLDSFDRAMLSQLITPNLEVLNELPFSLIAKLAAAKIVFMEGKYLFPEIRSASGLSVSALYADLVEYAQRHAENIKITTANGKHEDEVKRENMFQFLQIMGELGRKEIADFDLADFLRIIKETSFGQFNIAYLLLNSFSMGFLSENPKYCSALTSDALMHVCTQQSSQGIREDSPLLAILRSPKWQVFVEAFPDFTDLIDFTYFITAKSIANIDNKTASSIEEIKEIPAVTALSAAHLRHPLFSAALLRKPDGILLLEKYPQILRVLLENRDLSNFDFLPVEHIIKNNLKIFSTFWRGEQRSWLLQHRPDLVSPVSKLENSIVAPAAEGQALHGGDKRIVSARGRSNMTKKKNSANILKDLDKLMLIPQTYKPVSGLSEDLVEKAKNASENVDQAMADFIAKIEQLVNPEKEDIIKAVKAELSPGQNPEDLLASKIELPGFQGNLFLLMIHYAGIPFLYNHPVLLNAVTGQILHDTGSLVIDKIPYKESPLAAIMRSEDCLQLFARYPALVNLIDFSYINTVTGVISSVRIEITNRQGQAFRATNRGEPMVNYLSSALVSFQPLARRLLTDPAGIKILESQRQVFRAFLEMNKNNLLQLDSPELRRIITANLAATTDLSFEVQCYLALVEVERRAEYSFSEETSTTGVTTDAIYPAIRAYFEQQLKTLDPSNIESRMQTAISRAYTGELLRPAVAQMDLSAFFSMKKHETDGGEKGIKYNLAYMFFKFFDFAFILANPQFYPKLSKETWQYACDVGEKRVIYDSALLAVIRNPKCREFITAFPEFIDMIDFAYLDAAETVAFDPETNQEIPVKAIDLVSAEFLQHPAITQAILTRPDGIQLLEKNPDLLKKLLKNCDLAKFDLAPVAHIITANLADFSAFWSPQQKNWLNSNQAELFDVSNSGVKVDSAAWEASISNQFGACSDITLTWNKEKTQLTVTMPPFDKRWSFKFSQVKSEEIYVTRALFNASILSDLQKELTRPKAQAAILKIDEKPDSNGKLSLELTITPLIPALQIGKRIRTKVQTVLKKNESIPPLMPPVAEIASDLEQKISAPIESPPVAEPVQADLVDPEFGRYLTALYGIEAVMAELSYYVRGTFAINNVLKHFGLPAIGNRALDTCSYYKTTSLAELKSYFQTAKYQINSKAAMTKDSHADIYLAAYDFSITAGLWGLDGNYYDLCGFALEDIKARRLRMLGDPVARLDEDPRRVIRALRFMAEGFQPDAALAEALKQWQPGPDIDQAVLMELINEYFNLFYYDQFCSLPDIAFAKLLFEYQVLEKLLLSHSPLSKLEIAFVDDSPNVSLREVSTFTLFKPRGQEVNTDVKTADCQNFFV</sequence>
<dbReference type="Proteomes" id="UP001595758">
    <property type="component" value="Unassembled WGS sequence"/>
</dbReference>